<dbReference type="RefSeq" id="XP_053588569.1">
    <property type="nucleotide sequence ID" value="XM_053724375.1"/>
</dbReference>
<dbReference type="EMBL" id="WUAV01000002">
    <property type="protein sequence ID" value="KAF1764030.1"/>
    <property type="molecule type" value="Genomic_DNA"/>
</dbReference>
<dbReference type="PROSITE" id="PS50181">
    <property type="entry name" value="FBOX"/>
    <property type="match status" value="1"/>
</dbReference>
<dbReference type="GeneID" id="78773759"/>
<dbReference type="InterPro" id="IPR001810">
    <property type="entry name" value="F-box_dom"/>
</dbReference>
<dbReference type="KEGG" id="crq:GCK72_003976"/>
<comment type="caution">
    <text evidence="2">The sequence shown here is derived from an EMBL/GenBank/DDBJ whole genome shotgun (WGS) entry which is preliminary data.</text>
</comment>
<dbReference type="CTD" id="78773759"/>
<organism evidence="2 3">
    <name type="scientific">Caenorhabditis remanei</name>
    <name type="common">Caenorhabditis vulgaris</name>
    <dbReference type="NCBI Taxonomy" id="31234"/>
    <lineage>
        <taxon>Eukaryota</taxon>
        <taxon>Metazoa</taxon>
        <taxon>Ecdysozoa</taxon>
        <taxon>Nematoda</taxon>
        <taxon>Chromadorea</taxon>
        <taxon>Rhabditida</taxon>
        <taxon>Rhabditina</taxon>
        <taxon>Rhabditomorpha</taxon>
        <taxon>Rhabditoidea</taxon>
        <taxon>Rhabditidae</taxon>
        <taxon>Peloderinae</taxon>
        <taxon>Caenorhabditis</taxon>
    </lineage>
</organism>
<evidence type="ECO:0000313" key="3">
    <source>
        <dbReference type="Proteomes" id="UP000483820"/>
    </source>
</evidence>
<evidence type="ECO:0000313" key="2">
    <source>
        <dbReference type="EMBL" id="KAF1764030.1"/>
    </source>
</evidence>
<feature type="domain" description="F-box" evidence="1">
    <location>
        <begin position="3"/>
        <end position="50"/>
    </location>
</feature>
<evidence type="ECO:0000259" key="1">
    <source>
        <dbReference type="PROSITE" id="PS50181"/>
    </source>
</evidence>
<gene>
    <name evidence="2" type="ORF">GCK72_003976</name>
</gene>
<sequence>MEPFKLMETPFLVFQKIIKLMRIIEVFEMSQTSKRMFVRIKNSRRRVQPIFLFKQENGRSIGVYEKNDVNSEFTIHLTLEKWEEDVQRQLTVDGTIFHVW</sequence>
<accession>A0A6A5H860</accession>
<proteinExistence type="predicted"/>
<protein>
    <recommendedName>
        <fullName evidence="1">F-box domain-containing protein</fullName>
    </recommendedName>
</protein>
<name>A0A6A5H860_CAERE</name>
<reference evidence="2 3" key="1">
    <citation type="submission" date="2019-12" db="EMBL/GenBank/DDBJ databases">
        <title>Chromosome-level assembly of the Caenorhabditis remanei genome.</title>
        <authorList>
            <person name="Teterina A.A."/>
            <person name="Willis J.H."/>
            <person name="Phillips P.C."/>
        </authorList>
    </citation>
    <scope>NUCLEOTIDE SEQUENCE [LARGE SCALE GENOMIC DNA]</scope>
    <source>
        <strain evidence="2 3">PX506</strain>
        <tissue evidence="2">Whole organism</tissue>
    </source>
</reference>
<dbReference type="AlphaFoldDB" id="A0A6A5H860"/>
<dbReference type="Proteomes" id="UP000483820">
    <property type="component" value="Chromosome II"/>
</dbReference>